<feature type="compositionally biased region" description="Low complexity" evidence="1">
    <location>
        <begin position="110"/>
        <end position="127"/>
    </location>
</feature>
<evidence type="ECO:0000256" key="1">
    <source>
        <dbReference type="SAM" id="MobiDB-lite"/>
    </source>
</evidence>
<feature type="region of interest" description="Disordered" evidence="1">
    <location>
        <begin position="110"/>
        <end position="130"/>
    </location>
</feature>
<dbReference type="InterPro" id="IPR029045">
    <property type="entry name" value="ClpP/crotonase-like_dom_sf"/>
</dbReference>
<reference evidence="4 5" key="1">
    <citation type="submission" date="2015-11" db="EMBL/GenBank/DDBJ databases">
        <title>Genome sequences of Lysobacter enzymogenes strain C3 and Lysobacter antibioticus ATCC 29479.</title>
        <authorList>
            <person name="Kobayashi D.Y."/>
        </authorList>
    </citation>
    <scope>NUCLEOTIDE SEQUENCE [LARGE SCALE GENOMIC DNA]</scope>
    <source>
        <strain evidence="4 5">C3</strain>
    </source>
</reference>
<dbReference type="PANTHER" id="PTHR11261">
    <property type="entry name" value="INTERPHOTORECEPTOR RETINOID-BINDING PROTEIN"/>
    <property type="match status" value="1"/>
</dbReference>
<dbReference type="Gene3D" id="3.90.226.10">
    <property type="entry name" value="2-enoyl-CoA Hydratase, Chain A, domain 1"/>
    <property type="match status" value="1"/>
</dbReference>
<dbReference type="STRING" id="69.GLE_2048"/>
<dbReference type="Proteomes" id="UP000061569">
    <property type="component" value="Chromosome"/>
</dbReference>
<dbReference type="Gene3D" id="3.30.750.44">
    <property type="match status" value="1"/>
</dbReference>
<dbReference type="PATRIC" id="fig|69.6.peg.2013"/>
<dbReference type="CDD" id="cd07563">
    <property type="entry name" value="Peptidase_S41_IRBP"/>
    <property type="match status" value="1"/>
</dbReference>
<dbReference type="Pfam" id="PF03572">
    <property type="entry name" value="Peptidase_S41"/>
    <property type="match status" value="1"/>
</dbReference>
<dbReference type="PANTHER" id="PTHR11261:SF3">
    <property type="entry name" value="RETINOL-BINDING PROTEIN 3"/>
    <property type="match status" value="1"/>
</dbReference>
<dbReference type="GO" id="GO:0006508">
    <property type="term" value="P:proteolysis"/>
    <property type="evidence" value="ECO:0007669"/>
    <property type="project" value="InterPro"/>
</dbReference>
<feature type="signal peptide" evidence="2">
    <location>
        <begin position="1"/>
        <end position="31"/>
    </location>
</feature>
<keyword evidence="2" id="KW-0732">Signal</keyword>
<dbReference type="AlphaFoldDB" id="A0A0S2DFH7"/>
<organism evidence="4 5">
    <name type="scientific">Lysobacter enzymogenes</name>
    <dbReference type="NCBI Taxonomy" id="69"/>
    <lineage>
        <taxon>Bacteria</taxon>
        <taxon>Pseudomonadati</taxon>
        <taxon>Pseudomonadota</taxon>
        <taxon>Gammaproteobacteria</taxon>
        <taxon>Lysobacterales</taxon>
        <taxon>Lysobacteraceae</taxon>
        <taxon>Lysobacter</taxon>
    </lineage>
</organism>
<name>A0A0S2DFH7_LYSEN</name>
<evidence type="ECO:0000259" key="3">
    <source>
        <dbReference type="SMART" id="SM00245"/>
    </source>
</evidence>
<dbReference type="KEGG" id="lez:GLE_2048"/>
<sequence length="446" mass="48133">MRQSSRPPRLGAWRRRAATLCLIALCAPAVAAPPAAPAGPRAIVAQVADAIDRNFYDPQRAARLAAQLREEAGAGRYDADTDPRDLATALSRRLRPEDNHFRVEWRDPALAAAAPRGPGPRPSADAADASRRRNYGLRAVETLAGNVGYLDLRELPDLDFDDPADPARRALDAALALLAERDAVIVDLRHNGGGSPASVGYLTSAFTPRGAPIYNRFRARLDGQTRSFDEAPLQWYPQPRLDVPLYVLTSARTGSAAEALAYTLQAARRATVIGEASAGAANPGGEFPLADGYRVFVSTGSPTNPITGGNWEGRGVQPDIATAAAQALDTARLRALERIVAARQDGPAALDARWTLEALRAQAAPAAFAAADYLGEYERLRIEDDNGRLLLRDGRRPPQPLTALQRDLFCLSDDPAVRLRFERGADGRVAALETLRSDGRSSRYRR</sequence>
<dbReference type="InterPro" id="IPR005151">
    <property type="entry name" value="Tail-specific_protease"/>
</dbReference>
<evidence type="ECO:0000313" key="5">
    <source>
        <dbReference type="Proteomes" id="UP000061569"/>
    </source>
</evidence>
<gene>
    <name evidence="4" type="ORF">GLE_2048</name>
</gene>
<evidence type="ECO:0000256" key="2">
    <source>
        <dbReference type="SAM" id="SignalP"/>
    </source>
</evidence>
<protein>
    <submittedName>
        <fullName evidence="4">Peptidase, S41 family</fullName>
    </submittedName>
</protein>
<dbReference type="SUPFAM" id="SSF52096">
    <property type="entry name" value="ClpP/crotonase"/>
    <property type="match status" value="1"/>
</dbReference>
<feature type="chain" id="PRO_5006595057" evidence="2">
    <location>
        <begin position="32"/>
        <end position="446"/>
    </location>
</feature>
<dbReference type="OrthoDB" id="9758793at2"/>
<proteinExistence type="predicted"/>
<dbReference type="GO" id="GO:0008236">
    <property type="term" value="F:serine-type peptidase activity"/>
    <property type="evidence" value="ECO:0007669"/>
    <property type="project" value="InterPro"/>
</dbReference>
<feature type="domain" description="Tail specific protease" evidence="3">
    <location>
        <begin position="129"/>
        <end position="323"/>
    </location>
</feature>
<dbReference type="SMART" id="SM00245">
    <property type="entry name" value="TSPc"/>
    <property type="match status" value="1"/>
</dbReference>
<evidence type="ECO:0000313" key="4">
    <source>
        <dbReference type="EMBL" id="ALN57398.1"/>
    </source>
</evidence>
<dbReference type="EMBL" id="CP013140">
    <property type="protein sequence ID" value="ALN57398.1"/>
    <property type="molecule type" value="Genomic_DNA"/>
</dbReference>
<accession>A0A0S2DFH7</accession>